<evidence type="ECO:0000256" key="5">
    <source>
        <dbReference type="ARBA" id="ARBA00023136"/>
    </source>
</evidence>
<dbReference type="EMBL" id="JACASF010000031">
    <property type="protein sequence ID" value="KAF6398473.1"/>
    <property type="molecule type" value="Genomic_DNA"/>
</dbReference>
<feature type="repeat" description="TNFR-Cys" evidence="9">
    <location>
        <begin position="71"/>
        <end position="106"/>
    </location>
</feature>
<keyword evidence="11" id="KW-1133">Transmembrane helix</keyword>
<evidence type="ECO:0000256" key="4">
    <source>
        <dbReference type="ARBA" id="ARBA00022737"/>
    </source>
</evidence>
<evidence type="ECO:0000256" key="11">
    <source>
        <dbReference type="SAM" id="Phobius"/>
    </source>
</evidence>
<comment type="caution">
    <text evidence="13">The sequence shown here is derived from an EMBL/GenBank/DDBJ whole genome shotgun (WGS) entry which is preliminary data.</text>
</comment>
<keyword evidence="14" id="KW-1185">Reference proteome</keyword>
<keyword evidence="5 11" id="KW-0472">Membrane</keyword>
<dbReference type="Gene3D" id="2.10.50.10">
    <property type="entry name" value="Tumor Necrosis Factor Receptor, subunit A, domain 2"/>
    <property type="match status" value="3"/>
</dbReference>
<dbReference type="SMART" id="SM00208">
    <property type="entry name" value="TNFR"/>
    <property type="match status" value="3"/>
</dbReference>
<dbReference type="PANTHER" id="PTHR46330">
    <property type="entry name" value="TUMOR NECROSIS FACTOR RECEPTOR SUPERFAMILY MEMBER 10B"/>
    <property type="match status" value="1"/>
</dbReference>
<comment type="caution">
    <text evidence="9">Lacks conserved residue(s) required for the propagation of feature annotation.</text>
</comment>
<dbReference type="InterPro" id="IPR052491">
    <property type="entry name" value="TNFRSF10"/>
</dbReference>
<feature type="transmembrane region" description="Helical" evidence="11">
    <location>
        <begin position="201"/>
        <end position="220"/>
    </location>
</feature>
<keyword evidence="2" id="KW-0053">Apoptosis</keyword>
<feature type="disulfide bond" evidence="9">
    <location>
        <begin position="84"/>
        <end position="97"/>
    </location>
</feature>
<keyword evidence="11" id="KW-0812">Transmembrane</keyword>
<evidence type="ECO:0000256" key="9">
    <source>
        <dbReference type="PROSITE-ProRule" id="PRU00206"/>
    </source>
</evidence>
<evidence type="ECO:0000313" key="13">
    <source>
        <dbReference type="EMBL" id="KAF6398473.1"/>
    </source>
</evidence>
<comment type="subcellular location">
    <subcellularLocation>
        <location evidence="1">Membrane</location>
    </subcellularLocation>
</comment>
<reference evidence="13 14" key="1">
    <citation type="journal article" date="2020" name="Nature">
        <title>Six reference-quality genomes reveal evolution of bat adaptations.</title>
        <authorList>
            <person name="Jebb D."/>
            <person name="Huang Z."/>
            <person name="Pippel M."/>
            <person name="Hughes G.M."/>
            <person name="Lavrichenko K."/>
            <person name="Devanna P."/>
            <person name="Winkler S."/>
            <person name="Jermiin L.S."/>
            <person name="Skirmuntt E.C."/>
            <person name="Katzourakis A."/>
            <person name="Burkitt-Gray L."/>
            <person name="Ray D.A."/>
            <person name="Sullivan K.A.M."/>
            <person name="Roscito J.G."/>
            <person name="Kirilenko B.M."/>
            <person name="Davalos L.M."/>
            <person name="Corthals A.P."/>
            <person name="Power M.L."/>
            <person name="Jones G."/>
            <person name="Ransome R.D."/>
            <person name="Dechmann D.K.N."/>
            <person name="Locatelli A.G."/>
            <person name="Puechmaille S.J."/>
            <person name="Fedrigo O."/>
            <person name="Jarvis E.D."/>
            <person name="Hiller M."/>
            <person name="Vernes S.C."/>
            <person name="Myers E.W."/>
            <person name="Teeling E.C."/>
        </authorList>
    </citation>
    <scope>NUCLEOTIDE SEQUENCE [LARGE SCALE GENOMIC DNA]</scope>
    <source>
        <strain evidence="13">MMolMol1</strain>
        <tissue evidence="13">Muscle</tissue>
    </source>
</reference>
<dbReference type="PROSITE" id="PS00652">
    <property type="entry name" value="TNFR_NGFR_1"/>
    <property type="match status" value="1"/>
</dbReference>
<dbReference type="Pfam" id="PF00020">
    <property type="entry name" value="TNFR_c6"/>
    <property type="match status" value="2"/>
</dbReference>
<feature type="repeat" description="TNFR-Cys" evidence="9">
    <location>
        <begin position="108"/>
        <end position="148"/>
    </location>
</feature>
<feature type="region of interest" description="Disordered" evidence="10">
    <location>
        <begin position="1"/>
        <end position="29"/>
    </location>
</feature>
<dbReference type="PROSITE" id="PS50050">
    <property type="entry name" value="TNFR_NGFR_2"/>
    <property type="match status" value="3"/>
</dbReference>
<dbReference type="SUPFAM" id="SSF57586">
    <property type="entry name" value="TNF receptor-like"/>
    <property type="match status" value="2"/>
</dbReference>
<feature type="domain" description="TNFR-Cys" evidence="12">
    <location>
        <begin position="149"/>
        <end position="188"/>
    </location>
</feature>
<name>A0A7J8BHZ1_MOLMO</name>
<feature type="domain" description="TNFR-Cys" evidence="12">
    <location>
        <begin position="108"/>
        <end position="148"/>
    </location>
</feature>
<dbReference type="GO" id="GO:0043065">
    <property type="term" value="P:positive regulation of apoptotic process"/>
    <property type="evidence" value="ECO:0007669"/>
    <property type="project" value="TreeGrafter"/>
</dbReference>
<feature type="disulfide bond" evidence="9">
    <location>
        <begin position="170"/>
        <end position="188"/>
    </location>
</feature>
<dbReference type="InterPro" id="IPR034062">
    <property type="entry name" value="TNFRSF26_N"/>
</dbReference>
<dbReference type="InterPro" id="IPR001368">
    <property type="entry name" value="TNFR/NGFR_Cys_rich_reg"/>
</dbReference>
<evidence type="ECO:0000313" key="14">
    <source>
        <dbReference type="Proteomes" id="UP000550707"/>
    </source>
</evidence>
<keyword evidence="4" id="KW-0677">Repeat</keyword>
<feature type="disulfide bond" evidence="9">
    <location>
        <begin position="167"/>
        <end position="180"/>
    </location>
</feature>
<evidence type="ECO:0000256" key="7">
    <source>
        <dbReference type="ARBA" id="ARBA00023170"/>
    </source>
</evidence>
<sequence>MKGRSAIVSLQPGLPAGRGPARHEPAPRPRVPAAAAAAAMWLLFLGTLLAVAASTKLISKPSWEPRSLMSPCGLDEYPSASNCCRRCPAGQYVREPCSSTHTQSECATCDEGTFTAFPNDLRSCLLCSSCSEDQEVVAECTPTSNRKCQCQTGRYLHPDSNEFCAPCSPCPQGKVVLRTCNATADTVCGLPGPGLHGRHHFLVLGGCLFSVTVAIIFFCFSKSKDREDETVYHSLQGDCDGQESVVSAGQGTCPSCPLRPRCPSQPSLPSRVREPHIRRAMSAPGRCWVSARQEPRARAGGPSNRYGSIHIEETEAATGLEVP</sequence>
<feature type="disulfide bond" evidence="9">
    <location>
        <begin position="130"/>
        <end position="148"/>
    </location>
</feature>
<gene>
    <name evidence="13" type="ORF">HJG59_010449</name>
</gene>
<feature type="repeat" description="TNFR-Cys" evidence="9">
    <location>
        <begin position="149"/>
        <end position="188"/>
    </location>
</feature>
<accession>A0A7J8BHZ1</accession>
<organism evidence="13 14">
    <name type="scientific">Molossus molossus</name>
    <name type="common">Pallas' mastiff bat</name>
    <name type="synonym">Vespertilio molossus</name>
    <dbReference type="NCBI Taxonomy" id="27622"/>
    <lineage>
        <taxon>Eukaryota</taxon>
        <taxon>Metazoa</taxon>
        <taxon>Chordata</taxon>
        <taxon>Craniata</taxon>
        <taxon>Vertebrata</taxon>
        <taxon>Euteleostomi</taxon>
        <taxon>Mammalia</taxon>
        <taxon>Eutheria</taxon>
        <taxon>Laurasiatheria</taxon>
        <taxon>Chiroptera</taxon>
        <taxon>Yangochiroptera</taxon>
        <taxon>Molossidae</taxon>
        <taxon>Molossus</taxon>
    </lineage>
</organism>
<dbReference type="FunFam" id="2.10.50.10:FF:000004">
    <property type="entry name" value="Tumor necrosis factor receptor superfamily member 6"/>
    <property type="match status" value="1"/>
</dbReference>
<feature type="domain" description="TNFR-Cys" evidence="12">
    <location>
        <begin position="71"/>
        <end position="106"/>
    </location>
</feature>
<keyword evidence="6 9" id="KW-1015">Disulfide bond</keyword>
<protein>
    <recommendedName>
        <fullName evidence="12">TNFR-Cys domain-containing protein</fullName>
    </recommendedName>
</protein>
<keyword evidence="3" id="KW-0732">Signal</keyword>
<dbReference type="InParanoid" id="A0A7J8BHZ1"/>
<dbReference type="PANTHER" id="PTHR46330:SF16">
    <property type="entry name" value="TUMOR NECROSIS FACTOR RECEPTOR SUPERFAMILY MEMBER 22"/>
    <property type="match status" value="1"/>
</dbReference>
<dbReference type="GO" id="GO:0009986">
    <property type="term" value="C:cell surface"/>
    <property type="evidence" value="ECO:0007669"/>
    <property type="project" value="TreeGrafter"/>
</dbReference>
<dbReference type="GO" id="GO:0004888">
    <property type="term" value="F:transmembrane signaling receptor activity"/>
    <property type="evidence" value="ECO:0007669"/>
    <property type="project" value="UniProtKB-ARBA"/>
</dbReference>
<feature type="disulfide bond" evidence="9">
    <location>
        <begin position="109"/>
        <end position="124"/>
    </location>
</feature>
<evidence type="ECO:0000256" key="6">
    <source>
        <dbReference type="ARBA" id="ARBA00023157"/>
    </source>
</evidence>
<evidence type="ECO:0000256" key="3">
    <source>
        <dbReference type="ARBA" id="ARBA00022729"/>
    </source>
</evidence>
<feature type="transmembrane region" description="Helical" evidence="11">
    <location>
        <begin position="31"/>
        <end position="53"/>
    </location>
</feature>
<evidence type="ECO:0000256" key="1">
    <source>
        <dbReference type="ARBA" id="ARBA00004370"/>
    </source>
</evidence>
<evidence type="ECO:0000259" key="12">
    <source>
        <dbReference type="PROSITE" id="PS50050"/>
    </source>
</evidence>
<dbReference type="GO" id="GO:0005886">
    <property type="term" value="C:plasma membrane"/>
    <property type="evidence" value="ECO:0007669"/>
    <property type="project" value="TreeGrafter"/>
</dbReference>
<evidence type="ECO:0000256" key="8">
    <source>
        <dbReference type="ARBA" id="ARBA00023180"/>
    </source>
</evidence>
<dbReference type="Proteomes" id="UP000550707">
    <property type="component" value="Unassembled WGS sequence"/>
</dbReference>
<dbReference type="AlphaFoldDB" id="A0A7J8BHZ1"/>
<keyword evidence="8" id="KW-0325">Glycoprotein</keyword>
<dbReference type="CDD" id="cd15837">
    <property type="entry name" value="TNFRSF26"/>
    <property type="match status" value="1"/>
</dbReference>
<evidence type="ECO:0000256" key="2">
    <source>
        <dbReference type="ARBA" id="ARBA00022703"/>
    </source>
</evidence>
<proteinExistence type="predicted"/>
<keyword evidence="7" id="KW-0675">Receptor</keyword>
<feature type="disulfide bond" evidence="9">
    <location>
        <begin position="127"/>
        <end position="140"/>
    </location>
</feature>
<dbReference type="GO" id="GO:0036462">
    <property type="term" value="P:TRAIL-activated apoptotic signaling pathway"/>
    <property type="evidence" value="ECO:0007669"/>
    <property type="project" value="TreeGrafter"/>
</dbReference>
<evidence type="ECO:0000256" key="10">
    <source>
        <dbReference type="SAM" id="MobiDB-lite"/>
    </source>
</evidence>